<gene>
    <name evidence="6" type="ORF">EV675_0089</name>
</gene>
<evidence type="ECO:0000256" key="5">
    <source>
        <dbReference type="ARBA" id="ARBA00023033"/>
    </source>
</evidence>
<protein>
    <submittedName>
        <fullName evidence="6">Nitronate monooxygenase</fullName>
    </submittedName>
</protein>
<keyword evidence="4" id="KW-0560">Oxidoreductase</keyword>
<dbReference type="PANTHER" id="PTHR42747:SF4">
    <property type="entry name" value="BLR1330 PROTEIN"/>
    <property type="match status" value="1"/>
</dbReference>
<evidence type="ECO:0000256" key="4">
    <source>
        <dbReference type="ARBA" id="ARBA00023002"/>
    </source>
</evidence>
<dbReference type="Proteomes" id="UP000292445">
    <property type="component" value="Unassembled WGS sequence"/>
</dbReference>
<evidence type="ECO:0000256" key="2">
    <source>
        <dbReference type="ARBA" id="ARBA00022630"/>
    </source>
</evidence>
<comment type="caution">
    <text evidence="6">The sequence shown here is derived from an EMBL/GenBank/DDBJ whole genome shotgun (WGS) entry which is preliminary data.</text>
</comment>
<organism evidence="6 7">
    <name type="scientific">Pigmentiphaga kullae</name>
    <dbReference type="NCBI Taxonomy" id="151784"/>
    <lineage>
        <taxon>Bacteria</taxon>
        <taxon>Pseudomonadati</taxon>
        <taxon>Pseudomonadota</taxon>
        <taxon>Betaproteobacteria</taxon>
        <taxon>Burkholderiales</taxon>
        <taxon>Alcaligenaceae</taxon>
        <taxon>Pigmentiphaga</taxon>
    </lineage>
</organism>
<keyword evidence="7" id="KW-1185">Reference proteome</keyword>
<dbReference type="CDD" id="cd04730">
    <property type="entry name" value="NPD_like"/>
    <property type="match status" value="1"/>
</dbReference>
<dbReference type="FunFam" id="3.20.20.70:FF:000210">
    <property type="entry name" value="2-nitropropane dioxygenase"/>
    <property type="match status" value="1"/>
</dbReference>
<dbReference type="SUPFAM" id="SSF51412">
    <property type="entry name" value="Inosine monophosphate dehydrogenase (IMPDH)"/>
    <property type="match status" value="1"/>
</dbReference>
<dbReference type="EMBL" id="SGXC01000001">
    <property type="protein sequence ID" value="RZS84087.1"/>
    <property type="molecule type" value="Genomic_DNA"/>
</dbReference>
<evidence type="ECO:0000256" key="1">
    <source>
        <dbReference type="ARBA" id="ARBA00009881"/>
    </source>
</evidence>
<evidence type="ECO:0000256" key="3">
    <source>
        <dbReference type="ARBA" id="ARBA00022643"/>
    </source>
</evidence>
<keyword evidence="5 6" id="KW-0503">Monooxygenase</keyword>
<keyword evidence="3" id="KW-0288">FMN</keyword>
<dbReference type="PANTHER" id="PTHR42747">
    <property type="entry name" value="NITRONATE MONOOXYGENASE-RELATED"/>
    <property type="match status" value="1"/>
</dbReference>
<dbReference type="GO" id="GO:0018580">
    <property type="term" value="F:nitronate monooxygenase activity"/>
    <property type="evidence" value="ECO:0007669"/>
    <property type="project" value="InterPro"/>
</dbReference>
<dbReference type="AlphaFoldDB" id="A0A4V2F3H1"/>
<dbReference type="InterPro" id="IPR004136">
    <property type="entry name" value="NMO"/>
</dbReference>
<dbReference type="Gene3D" id="3.20.20.70">
    <property type="entry name" value="Aldolase class I"/>
    <property type="match status" value="1"/>
</dbReference>
<keyword evidence="2" id="KW-0285">Flavoprotein</keyword>
<evidence type="ECO:0000313" key="6">
    <source>
        <dbReference type="EMBL" id="RZS84087.1"/>
    </source>
</evidence>
<sequence>MNTPRPRSHRVAHPWRLRIPAMGSPMFIVSSKELVAEQCKAGIIGAFPSLNARPESELSLWLSHVQAQIDEWNRGSPPWPAAPYAVNLIVHPSNPRLAHDLEIVCEHESPIVITSLNPPGEVVDRVHAYGGIVLHDVSTLRHARKAVDAGVDGLVLVCAGAGGHTGSINPMAFTAEARRFFDGLIVLSGCIAEGRQVLAAQAMGADLAYIGTRFIASHEANAQASYKNMVVDATAADIVCSDAVTGLPANYLVRSFEAAGVDIGTLASRERRSFSFGKRADSGEAKAWRDVWSAGQGVGAVTGIASTAAIVDGLAAEYVQALADLERLAGRAT</sequence>
<name>A0A4V2F3H1_9BURK</name>
<comment type="similarity">
    <text evidence="1">Belongs to the nitronate monooxygenase family. NMO class I subfamily.</text>
</comment>
<reference evidence="6 7" key="1">
    <citation type="submission" date="2019-02" db="EMBL/GenBank/DDBJ databases">
        <title>Genomic Encyclopedia of Type Strains, Phase IV (KMG-IV): sequencing the most valuable type-strain genomes for metagenomic binning, comparative biology and taxonomic classification.</title>
        <authorList>
            <person name="Goeker M."/>
        </authorList>
    </citation>
    <scope>NUCLEOTIDE SEQUENCE [LARGE SCALE GENOMIC DNA]</scope>
    <source>
        <strain evidence="6 7">K24</strain>
    </source>
</reference>
<accession>A0A4V2F3H1</accession>
<proteinExistence type="inferred from homology"/>
<dbReference type="InterPro" id="IPR013785">
    <property type="entry name" value="Aldolase_TIM"/>
</dbReference>
<evidence type="ECO:0000313" key="7">
    <source>
        <dbReference type="Proteomes" id="UP000292445"/>
    </source>
</evidence>
<dbReference type="Pfam" id="PF03060">
    <property type="entry name" value="NMO"/>
    <property type="match status" value="1"/>
</dbReference>